<evidence type="ECO:0000313" key="3">
    <source>
        <dbReference type="EMBL" id="ABW31412.1"/>
    </source>
</evidence>
<evidence type="ECO:0000256" key="2">
    <source>
        <dbReference type="SAM" id="Phobius"/>
    </source>
</evidence>
<dbReference type="Proteomes" id="UP000000268">
    <property type="component" value="Plasmid pREB1"/>
</dbReference>
<keyword evidence="2" id="KW-1133">Transmembrane helix</keyword>
<name>A8ZKU4_ACAM1</name>
<dbReference type="AlphaFoldDB" id="A8ZKU4"/>
<keyword evidence="2" id="KW-0472">Membrane</keyword>
<dbReference type="HOGENOM" id="CLU_859498_0_0_3"/>
<accession>A8ZKU4</accession>
<feature type="transmembrane region" description="Helical" evidence="2">
    <location>
        <begin position="46"/>
        <end position="63"/>
    </location>
</feature>
<gene>
    <name evidence="3" type="ordered locus">AM1_A0294</name>
</gene>
<sequence length="323" mass="35993">MQSVEKPQPKSQNIIHLTYSFVMEQQLSHPFNGLGMRSKLIHSHPIAGIIFAFFLVFPSTAWARRYQPPTGDPPKGVFGSNGSRSCDLTFEHSQPVQASSHMGPKPLLRPPASDQPKTLPITLLAPLQHVGRTSSVTPTFAWFISASHPYRIQISLFTDPSDQSSELLYQLEYVETASGLIQYTLPEDKSVLQTGQRYFVQLSMACNPSSDRFNQFFIAEIDVKAPSPALKQALSQARTPQQKAAVFAKAGYWFDTVRELLVDASPSDSYHQLPDLLKELARLEVEAEHRQALVKIANLLKDSTQRAPVKSLNSNPPFPKPLN</sequence>
<keyword evidence="2" id="KW-0812">Transmembrane</keyword>
<evidence type="ECO:0000313" key="4">
    <source>
        <dbReference type="Proteomes" id="UP000000268"/>
    </source>
</evidence>
<dbReference type="KEGG" id="amr:AM1_A0294"/>
<keyword evidence="4" id="KW-1185">Reference proteome</keyword>
<evidence type="ECO:0000256" key="1">
    <source>
        <dbReference type="SAM" id="MobiDB-lite"/>
    </source>
</evidence>
<protein>
    <recommendedName>
        <fullName evidence="5">DUF928 domain-containing protein</fullName>
    </recommendedName>
</protein>
<organism evidence="3 4">
    <name type="scientific">Acaryochloris marina (strain MBIC 11017)</name>
    <dbReference type="NCBI Taxonomy" id="329726"/>
    <lineage>
        <taxon>Bacteria</taxon>
        <taxon>Bacillati</taxon>
        <taxon>Cyanobacteriota</taxon>
        <taxon>Cyanophyceae</taxon>
        <taxon>Acaryochloridales</taxon>
        <taxon>Acaryochloridaceae</taxon>
        <taxon>Acaryochloris</taxon>
    </lineage>
</organism>
<reference evidence="3 4" key="1">
    <citation type="journal article" date="2008" name="Proc. Natl. Acad. Sci. U.S.A.">
        <title>Niche adaptation and genome expansion in the chlorophyll d-producing cyanobacterium Acaryochloris marina.</title>
        <authorList>
            <person name="Swingley W.D."/>
            <person name="Chen M."/>
            <person name="Cheung P.C."/>
            <person name="Conrad A.L."/>
            <person name="Dejesa L.C."/>
            <person name="Hao J."/>
            <person name="Honchak B.M."/>
            <person name="Karbach L.E."/>
            <person name="Kurdoglu A."/>
            <person name="Lahiri S."/>
            <person name="Mastrian S.D."/>
            <person name="Miyashita H."/>
            <person name="Page L."/>
            <person name="Ramakrishna P."/>
            <person name="Satoh S."/>
            <person name="Sattley W.M."/>
            <person name="Shimada Y."/>
            <person name="Taylor H.L."/>
            <person name="Tomo T."/>
            <person name="Tsuchiya T."/>
            <person name="Wang Z.T."/>
            <person name="Raymond J."/>
            <person name="Mimuro M."/>
            <person name="Blankenship R.E."/>
            <person name="Touchman J.W."/>
        </authorList>
    </citation>
    <scope>NUCLEOTIDE SEQUENCE [LARGE SCALE GENOMIC DNA]</scope>
    <source>
        <strain evidence="4">MBIC 11017</strain>
        <plasmid evidence="4">Plasmid pREB1</plasmid>
    </source>
</reference>
<dbReference type="InterPro" id="IPR010328">
    <property type="entry name" value="DUF928"/>
</dbReference>
<feature type="region of interest" description="Disordered" evidence="1">
    <location>
        <begin position="94"/>
        <end position="113"/>
    </location>
</feature>
<geneLocation type="plasmid" evidence="3 4">
    <name>pREB1</name>
</geneLocation>
<evidence type="ECO:0008006" key="5">
    <source>
        <dbReference type="Google" id="ProtNLM"/>
    </source>
</evidence>
<dbReference type="EMBL" id="CP000838">
    <property type="protein sequence ID" value="ABW31412.1"/>
    <property type="molecule type" value="Genomic_DNA"/>
</dbReference>
<proteinExistence type="predicted"/>
<keyword evidence="3" id="KW-0614">Plasmid</keyword>
<dbReference type="Pfam" id="PF06051">
    <property type="entry name" value="DUF928"/>
    <property type="match status" value="1"/>
</dbReference>